<feature type="domain" description="BioF2-like acetyltransferase" evidence="12">
    <location>
        <begin position="140"/>
        <end position="270"/>
    </location>
</feature>
<evidence type="ECO:0000313" key="13">
    <source>
        <dbReference type="EMBL" id="MDN7244545.1"/>
    </source>
</evidence>
<evidence type="ECO:0000256" key="7">
    <source>
        <dbReference type="ARBA" id="ARBA00023316"/>
    </source>
</evidence>
<dbReference type="InterPro" id="IPR003447">
    <property type="entry name" value="FEMABX"/>
</dbReference>
<keyword evidence="7" id="KW-0961">Cell wall biogenesis/degradation</keyword>
<protein>
    <recommendedName>
        <fullName evidence="9">Lipid II:glycine glycyltransferase</fullName>
        <ecNumber evidence="8">2.3.2.16</ecNumber>
    </recommendedName>
    <alternativeName>
        <fullName evidence="10">Factor essential for expression of methicillin resistance X</fullName>
    </alternativeName>
</protein>
<comment type="catalytic activity">
    <reaction evidence="11">
        <text>beta-D-GlcNAc-(1-&gt;4)-Mur2Ac(oyl-L-Ala-D-isoglutaminyl-L-Lys-D-Ala-D-Ala)-di-trans,octa-cis-undecaprenyl diphosphate + glycyl-tRNA(Gly) = beta-D-GlcNAc-(1-&gt;4)-Mur2Ac(oyl-L-Ala-D-isoglutaminyl-L-Lys-(N(6)-Gly)-D-Ala-D-Ala)-di-trans,octa-cis-undecaprenyl diphosphate + tRNA(Gly) + H(+)</text>
        <dbReference type="Rhea" id="RHEA:30435"/>
        <dbReference type="Rhea" id="RHEA-COMP:9664"/>
        <dbReference type="Rhea" id="RHEA-COMP:9683"/>
        <dbReference type="ChEBI" id="CHEBI:15378"/>
        <dbReference type="ChEBI" id="CHEBI:62233"/>
        <dbReference type="ChEBI" id="CHEBI:62234"/>
        <dbReference type="ChEBI" id="CHEBI:78442"/>
        <dbReference type="ChEBI" id="CHEBI:78522"/>
        <dbReference type="EC" id="2.3.2.16"/>
    </reaction>
</comment>
<dbReference type="Pfam" id="PF13480">
    <property type="entry name" value="Acetyltransf_6"/>
    <property type="match status" value="1"/>
</dbReference>
<dbReference type="Gene3D" id="3.40.630.30">
    <property type="match status" value="1"/>
</dbReference>
<evidence type="ECO:0000259" key="12">
    <source>
        <dbReference type="Pfam" id="PF13480"/>
    </source>
</evidence>
<comment type="similarity">
    <text evidence="2">Belongs to the FemABX family.</text>
</comment>
<accession>A0ABT8N9I3</accession>
<evidence type="ECO:0000256" key="1">
    <source>
        <dbReference type="ARBA" id="ARBA00004496"/>
    </source>
</evidence>
<dbReference type="PANTHER" id="PTHR36174">
    <property type="entry name" value="LIPID II:GLYCINE GLYCYLTRANSFERASE"/>
    <property type="match status" value="1"/>
</dbReference>
<dbReference type="EC" id="2.3.2.16" evidence="8"/>
<organism evidence="13 14">
    <name type="scientific">Planococcus shenhongbingii</name>
    <dbReference type="NCBI Taxonomy" id="3058398"/>
    <lineage>
        <taxon>Bacteria</taxon>
        <taxon>Bacillati</taxon>
        <taxon>Bacillota</taxon>
        <taxon>Bacilli</taxon>
        <taxon>Bacillales</taxon>
        <taxon>Caryophanaceae</taxon>
        <taxon>Planococcus</taxon>
    </lineage>
</organism>
<dbReference type="RefSeq" id="WP_301854963.1">
    <property type="nucleotide sequence ID" value="NZ_JAUJWU010000001.1"/>
</dbReference>
<dbReference type="PROSITE" id="PS51191">
    <property type="entry name" value="FEMABX"/>
    <property type="match status" value="1"/>
</dbReference>
<name>A0ABT8N9I3_9BACL</name>
<evidence type="ECO:0000313" key="14">
    <source>
        <dbReference type="Proteomes" id="UP001172142"/>
    </source>
</evidence>
<comment type="caution">
    <text evidence="13">The sequence shown here is derived from an EMBL/GenBank/DDBJ whole genome shotgun (WGS) entry which is preliminary data.</text>
</comment>
<dbReference type="SUPFAM" id="SSF55729">
    <property type="entry name" value="Acyl-CoA N-acyltransferases (Nat)"/>
    <property type="match status" value="1"/>
</dbReference>
<evidence type="ECO:0000256" key="4">
    <source>
        <dbReference type="ARBA" id="ARBA00022960"/>
    </source>
</evidence>
<evidence type="ECO:0000256" key="5">
    <source>
        <dbReference type="ARBA" id="ARBA00022984"/>
    </source>
</evidence>
<dbReference type="GO" id="GO:0016746">
    <property type="term" value="F:acyltransferase activity"/>
    <property type="evidence" value="ECO:0007669"/>
    <property type="project" value="UniProtKB-KW"/>
</dbReference>
<keyword evidence="3 13" id="KW-0808">Transferase</keyword>
<reference evidence="13 14" key="1">
    <citation type="submission" date="2023-07" db="EMBL/GenBank/DDBJ databases">
        <title>Novel species in genus Planococcus.</title>
        <authorList>
            <person name="Ning S."/>
        </authorList>
    </citation>
    <scope>NUCLEOTIDE SEQUENCE [LARGE SCALE GENOMIC DNA]</scope>
    <source>
        <strain evidence="13 14">N017</strain>
    </source>
</reference>
<evidence type="ECO:0000256" key="8">
    <source>
        <dbReference type="ARBA" id="ARBA00039074"/>
    </source>
</evidence>
<dbReference type="InterPro" id="IPR038740">
    <property type="entry name" value="BioF2-like_GNAT_dom"/>
</dbReference>
<evidence type="ECO:0000256" key="3">
    <source>
        <dbReference type="ARBA" id="ARBA00022679"/>
    </source>
</evidence>
<evidence type="ECO:0000256" key="10">
    <source>
        <dbReference type="ARBA" id="ARBA00042933"/>
    </source>
</evidence>
<gene>
    <name evidence="13" type="ORF">QWY13_03485</name>
</gene>
<proteinExistence type="inferred from homology"/>
<dbReference type="PANTHER" id="PTHR36174:SF1">
    <property type="entry name" value="LIPID II:GLYCINE GLYCYLTRANSFERASE"/>
    <property type="match status" value="1"/>
</dbReference>
<dbReference type="InterPro" id="IPR050644">
    <property type="entry name" value="PG_Glycine_Bridge_Synth"/>
</dbReference>
<evidence type="ECO:0000256" key="11">
    <source>
        <dbReference type="ARBA" id="ARBA00048654"/>
    </source>
</evidence>
<evidence type="ECO:0000256" key="2">
    <source>
        <dbReference type="ARBA" id="ARBA00009943"/>
    </source>
</evidence>
<keyword evidence="6 13" id="KW-0012">Acyltransferase</keyword>
<evidence type="ECO:0000256" key="9">
    <source>
        <dbReference type="ARBA" id="ARBA00040679"/>
    </source>
</evidence>
<sequence length="340" mass="39776">MGDLYFDENYGRLYEEIENGKCEVFEFHHSLGTIRHMFIKREIPLEILGKTYFDIVTPYGYGGPLITECEPGKQEELTAKFMEAFQEYCKENDIVSEFIRFHPVIANAHDFKSCYEVSYIRNTVGTNLKDYDDPVQKEFSKSTRKNIRKALNDGVEFKITVNPPDLGEFINIYHHTMKRNKADTYYYFDEDYFKEILGYFGKNILLVEAVYEGQVIGMGLNFVYGETIHTHLSGTFEEFHRLSPAYILQYALVEWGKENGFNLIHDGGGRTNSLDDKLYAFKKQFGKNTNFKFYIGQKIWNEPIYDQLCQAAGVERETEFFPAYRSAVKREYSNNIKLEI</sequence>
<dbReference type="Proteomes" id="UP001172142">
    <property type="component" value="Unassembled WGS sequence"/>
</dbReference>
<keyword evidence="4" id="KW-0133">Cell shape</keyword>
<evidence type="ECO:0000256" key="6">
    <source>
        <dbReference type="ARBA" id="ARBA00023315"/>
    </source>
</evidence>
<keyword evidence="14" id="KW-1185">Reference proteome</keyword>
<comment type="subcellular location">
    <subcellularLocation>
        <location evidence="1">Cytoplasm</location>
    </subcellularLocation>
</comment>
<keyword evidence="5" id="KW-0573">Peptidoglycan synthesis</keyword>
<dbReference type="InterPro" id="IPR016181">
    <property type="entry name" value="Acyl_CoA_acyltransferase"/>
</dbReference>
<dbReference type="EMBL" id="JAUJWU010000001">
    <property type="protein sequence ID" value="MDN7244545.1"/>
    <property type="molecule type" value="Genomic_DNA"/>
</dbReference>